<keyword evidence="2 4" id="KW-0378">Hydrolase</keyword>
<dbReference type="EMBL" id="JADKYU010000256">
    <property type="protein sequence ID" value="MBF4983708.1"/>
    <property type="molecule type" value="Genomic_DNA"/>
</dbReference>
<protein>
    <submittedName>
        <fullName evidence="4">Dienelactone hydrolase family protein</fullName>
    </submittedName>
</protein>
<dbReference type="InterPro" id="IPR029058">
    <property type="entry name" value="AB_hydrolase_fold"/>
</dbReference>
<dbReference type="InterPro" id="IPR003140">
    <property type="entry name" value="PLipase/COase/thioEstase"/>
</dbReference>
<dbReference type="PANTHER" id="PTHR10655">
    <property type="entry name" value="LYSOPHOSPHOLIPASE-RELATED"/>
    <property type="match status" value="1"/>
</dbReference>
<evidence type="ECO:0000256" key="2">
    <source>
        <dbReference type="ARBA" id="ARBA00022801"/>
    </source>
</evidence>
<feature type="domain" description="Phospholipase/carboxylesterase/thioesterase" evidence="3">
    <location>
        <begin position="12"/>
        <end position="220"/>
    </location>
</feature>
<dbReference type="PANTHER" id="PTHR10655:SF17">
    <property type="entry name" value="LYSOPHOSPHOLIPASE-LIKE PROTEIN 1"/>
    <property type="match status" value="1"/>
</dbReference>
<name>A0ABS0A4D1_9FLAO</name>
<evidence type="ECO:0000256" key="1">
    <source>
        <dbReference type="ARBA" id="ARBA00006499"/>
    </source>
</evidence>
<proteinExistence type="inferred from homology"/>
<dbReference type="Pfam" id="PF02230">
    <property type="entry name" value="Abhydrolase_2"/>
    <property type="match status" value="1"/>
</dbReference>
<evidence type="ECO:0000313" key="4">
    <source>
        <dbReference type="EMBL" id="MBF4983708.1"/>
    </source>
</evidence>
<evidence type="ECO:0000313" key="5">
    <source>
        <dbReference type="Proteomes" id="UP001194729"/>
    </source>
</evidence>
<dbReference type="Proteomes" id="UP001194729">
    <property type="component" value="Unassembled WGS sequence"/>
</dbReference>
<keyword evidence="5" id="KW-1185">Reference proteome</keyword>
<dbReference type="Gene3D" id="3.40.50.1820">
    <property type="entry name" value="alpha/beta hydrolase"/>
    <property type="match status" value="1"/>
</dbReference>
<sequence length="223" mass="25195">MKTITDLSLKHVIRPANKENAPLLLLLHGYGSNEEDLFSFAPEISQDFFIVSARAPYDMVPQGAAWYAINFDATGGKFSDVNQAKESMGLLLQFITELKAHYPIAKEKINILGFSQGAILSYGLSLSYPSLFDKVVCMSGYLNEEMIEKPEALAARFRESENQPSYFISHGTVDQVVPYAWAKQAPEFLNKLNVNHVFKDYPIGHGVARDNFYDMKDWLERDL</sequence>
<reference evidence="4 5" key="1">
    <citation type="submission" date="2020-11" db="EMBL/GenBank/DDBJ databases">
        <title>P. mediterranea TC4 genome.</title>
        <authorList>
            <person name="Molmeret M."/>
        </authorList>
    </citation>
    <scope>NUCLEOTIDE SEQUENCE [LARGE SCALE GENOMIC DNA]</scope>
    <source>
        <strain evidence="4 5">TC4</strain>
    </source>
</reference>
<dbReference type="GO" id="GO:0016787">
    <property type="term" value="F:hydrolase activity"/>
    <property type="evidence" value="ECO:0007669"/>
    <property type="project" value="UniProtKB-KW"/>
</dbReference>
<dbReference type="InterPro" id="IPR050565">
    <property type="entry name" value="LYPA1-2/EST-like"/>
</dbReference>
<evidence type="ECO:0000259" key="3">
    <source>
        <dbReference type="Pfam" id="PF02230"/>
    </source>
</evidence>
<gene>
    <name evidence="4" type="ORF">FNJ87_04960</name>
</gene>
<comment type="similarity">
    <text evidence="1">Belongs to the AB hydrolase superfamily. AB hydrolase 2 family.</text>
</comment>
<comment type="caution">
    <text evidence="4">The sequence shown here is derived from an EMBL/GenBank/DDBJ whole genome shotgun (WGS) entry which is preliminary data.</text>
</comment>
<dbReference type="SUPFAM" id="SSF53474">
    <property type="entry name" value="alpha/beta-Hydrolases"/>
    <property type="match status" value="1"/>
</dbReference>
<organism evidence="4 5">
    <name type="scientific">Nonlabens mediterrranea</name>
    <dbReference type="NCBI Taxonomy" id="1419947"/>
    <lineage>
        <taxon>Bacteria</taxon>
        <taxon>Pseudomonadati</taxon>
        <taxon>Bacteroidota</taxon>
        <taxon>Flavobacteriia</taxon>
        <taxon>Flavobacteriales</taxon>
        <taxon>Flavobacteriaceae</taxon>
        <taxon>Nonlabens</taxon>
    </lineage>
</organism>
<accession>A0ABS0A4D1</accession>